<dbReference type="PANTHER" id="PTHR12112">
    <property type="entry name" value="BNIP - RELATED"/>
    <property type="match status" value="1"/>
</dbReference>
<dbReference type="HOGENOM" id="CLU_025243_0_1_0"/>
<comment type="cofactor">
    <cofactor evidence="1">
        <name>Mn(2+)</name>
        <dbReference type="ChEBI" id="CHEBI:29035"/>
    </cofactor>
</comment>
<reference evidence="9 10" key="1">
    <citation type="journal article" date="2012" name="BMC Genomics">
        <title>Genomic sequence analysis and characterization of Sneathia amnii sp. nov.</title>
        <authorList>
            <consortium name="Vaginal Microbiome Consortium (additional members)"/>
            <person name="Harwich M.D.Jr."/>
            <person name="Serrano M.G."/>
            <person name="Fettweis J.M."/>
            <person name="Alves J.M."/>
            <person name="Reimers M.A."/>
            <person name="Buck G.A."/>
            <person name="Jefferson K.K."/>
        </authorList>
    </citation>
    <scope>NUCLEOTIDE SEQUENCE [LARGE SCALE GENOMIC DNA]</scope>
    <source>
        <strain evidence="9 10">SN35</strain>
    </source>
</reference>
<name>A0A0E3ZA15_9FUSO</name>
<dbReference type="InterPro" id="IPR038763">
    <property type="entry name" value="DHH_sf"/>
</dbReference>
<dbReference type="SUPFAM" id="SSF64182">
    <property type="entry name" value="DHH phosphoesterases"/>
    <property type="match status" value="1"/>
</dbReference>
<dbReference type="PANTHER" id="PTHR12112:SF22">
    <property type="entry name" value="MANGANESE-DEPENDENT INORGANIC PYROPHOSPHATASE-RELATED"/>
    <property type="match status" value="1"/>
</dbReference>
<dbReference type="GO" id="GO:0005737">
    <property type="term" value="C:cytoplasm"/>
    <property type="evidence" value="ECO:0007669"/>
    <property type="project" value="InterPro"/>
</dbReference>
<evidence type="ECO:0000256" key="7">
    <source>
        <dbReference type="ARBA" id="ARBA00047820"/>
    </source>
</evidence>
<dbReference type="InterPro" id="IPR004097">
    <property type="entry name" value="DHHA2"/>
</dbReference>
<dbReference type="Pfam" id="PF01368">
    <property type="entry name" value="DHH"/>
    <property type="match status" value="1"/>
</dbReference>
<dbReference type="InterPro" id="IPR001667">
    <property type="entry name" value="DDH_dom"/>
</dbReference>
<evidence type="ECO:0000256" key="2">
    <source>
        <dbReference type="ARBA" id="ARBA00012146"/>
    </source>
</evidence>
<dbReference type="Gene3D" id="3.90.1640.10">
    <property type="entry name" value="inorganic pyrophosphatase (n-terminal core)"/>
    <property type="match status" value="1"/>
</dbReference>
<accession>A0A0E3ZA15</accession>
<dbReference type="Pfam" id="PF02833">
    <property type="entry name" value="DHHA2"/>
    <property type="match status" value="1"/>
</dbReference>
<keyword evidence="10" id="KW-1185">Reference proteome</keyword>
<organism evidence="9 10">
    <name type="scientific">Sneathia vaginalis</name>
    <dbReference type="NCBI Taxonomy" id="187101"/>
    <lineage>
        <taxon>Bacteria</taxon>
        <taxon>Fusobacteriati</taxon>
        <taxon>Fusobacteriota</taxon>
        <taxon>Fusobacteriia</taxon>
        <taxon>Fusobacteriales</taxon>
        <taxon>Leptotrichiaceae</taxon>
        <taxon>Sneathia</taxon>
    </lineage>
</organism>
<evidence type="ECO:0000256" key="4">
    <source>
        <dbReference type="ARBA" id="ARBA00022801"/>
    </source>
</evidence>
<evidence type="ECO:0000256" key="1">
    <source>
        <dbReference type="ARBA" id="ARBA00001936"/>
    </source>
</evidence>
<evidence type="ECO:0000256" key="6">
    <source>
        <dbReference type="ARBA" id="ARBA00032535"/>
    </source>
</evidence>
<keyword evidence="3" id="KW-0479">Metal-binding</keyword>
<evidence type="ECO:0000313" key="10">
    <source>
        <dbReference type="Proteomes" id="UP000033103"/>
    </source>
</evidence>
<keyword evidence="4 9" id="KW-0378">Hydrolase</keyword>
<feature type="domain" description="DHHA2" evidence="8">
    <location>
        <begin position="182"/>
        <end position="308"/>
    </location>
</feature>
<dbReference type="EMBL" id="CP011280">
    <property type="protein sequence ID" value="AKC95345.1"/>
    <property type="molecule type" value="Genomic_DNA"/>
</dbReference>
<evidence type="ECO:0000313" key="9">
    <source>
        <dbReference type="EMBL" id="AKC95345.1"/>
    </source>
</evidence>
<dbReference type="EC" id="3.6.1.1" evidence="2"/>
<dbReference type="InterPro" id="IPR038222">
    <property type="entry name" value="DHHA2_dom_sf"/>
</dbReference>
<protein>
    <recommendedName>
        <fullName evidence="2">inorganic diphosphatase</fullName>
        <ecNumber evidence="2">3.6.1.1</ecNumber>
    </recommendedName>
    <alternativeName>
        <fullName evidence="6">Pyrophosphate phospho-hydrolase</fullName>
    </alternativeName>
</protein>
<dbReference type="STRING" id="187101.VC03_02065"/>
<comment type="catalytic activity">
    <reaction evidence="7">
        <text>diphosphate + H2O = 2 phosphate + H(+)</text>
        <dbReference type="Rhea" id="RHEA:24576"/>
        <dbReference type="ChEBI" id="CHEBI:15377"/>
        <dbReference type="ChEBI" id="CHEBI:15378"/>
        <dbReference type="ChEBI" id="CHEBI:33019"/>
        <dbReference type="ChEBI" id="CHEBI:43474"/>
        <dbReference type="EC" id="3.6.1.1"/>
    </reaction>
</comment>
<dbReference type="SMART" id="SM01131">
    <property type="entry name" value="DHHA2"/>
    <property type="match status" value="1"/>
</dbReference>
<dbReference type="RefSeq" id="WP_046328451.1">
    <property type="nucleotide sequence ID" value="NZ_CAUPIC010000001.1"/>
</dbReference>
<dbReference type="NCBIfam" id="NF003877">
    <property type="entry name" value="PRK05427.1"/>
    <property type="match status" value="1"/>
</dbReference>
<dbReference type="FunFam" id="3.90.1640.10:FF:000001">
    <property type="entry name" value="Probable manganese-dependent inorganic pyrophosphatase"/>
    <property type="match status" value="1"/>
</dbReference>
<dbReference type="OrthoDB" id="9766150at2"/>
<dbReference type="GO" id="GO:0004427">
    <property type="term" value="F:inorganic diphosphate phosphatase activity"/>
    <property type="evidence" value="ECO:0007669"/>
    <property type="project" value="UniProtKB-EC"/>
</dbReference>
<gene>
    <name evidence="9" type="ORF">VC03_02065</name>
</gene>
<keyword evidence="5" id="KW-0464">Manganese</keyword>
<sequence length="311" mass="34737">MEEILVYGHRNPDSDAICTAIAYAELRNLTNKKDEKAVAVRIGDVNEETKYALNYFNVEAPRYVENVAGKKIIMVDHNERTQTADGFEEAKVLELIDHHRIANFKTDEPLHARVEPYGCTSTIVCEMYQEKGVVPSKKMAGMMLSAIISDTLLFKSPTCTEHDVNACKYLAPIAGVELREYGMDLLKAGTNLGSKTEHEILNMDMKVFELDKGRFGIAQVNTVNEEELLAKKDKFLAEIKKMLEDLNLEGFMFVITNILSNDSVAIVEGNKVDIIEKAFDKKAVANTFSLPGVVSRKKQMVPPLTRAASNN</sequence>
<dbReference type="Proteomes" id="UP000033103">
    <property type="component" value="Chromosome"/>
</dbReference>
<evidence type="ECO:0000256" key="3">
    <source>
        <dbReference type="ARBA" id="ARBA00022723"/>
    </source>
</evidence>
<dbReference type="PATRIC" id="fig|1069640.6.peg.395"/>
<proteinExistence type="predicted"/>
<dbReference type="KEGG" id="sns:VC03_02065"/>
<evidence type="ECO:0000259" key="8">
    <source>
        <dbReference type="SMART" id="SM01131"/>
    </source>
</evidence>
<dbReference type="AlphaFoldDB" id="A0A0E3ZA15"/>
<dbReference type="GO" id="GO:0046872">
    <property type="term" value="F:metal ion binding"/>
    <property type="evidence" value="ECO:0007669"/>
    <property type="project" value="UniProtKB-KW"/>
</dbReference>
<evidence type="ECO:0000256" key="5">
    <source>
        <dbReference type="ARBA" id="ARBA00023211"/>
    </source>
</evidence>
<dbReference type="Gene3D" id="3.10.310.20">
    <property type="entry name" value="DHHA2 domain"/>
    <property type="match status" value="1"/>
</dbReference>